<dbReference type="GO" id="GO:0005839">
    <property type="term" value="C:proteasome core complex"/>
    <property type="evidence" value="ECO:0007669"/>
    <property type="project" value="InterPro"/>
</dbReference>
<sequence>MLHGRRGFPYIVAGVISGVDSDGPRLYFLDPIGGKLEEEKFASAGTGSTVAYGVLEQNYRDGMKLDDGVKLVAQSVKIAIERDAATGDKIVVAKIDEKGYRELPEEEVDKLVK</sequence>
<dbReference type="SUPFAM" id="SSF56235">
    <property type="entry name" value="N-terminal nucleophile aminohydrolases (Ntn hydrolases)"/>
    <property type="match status" value="1"/>
</dbReference>
<evidence type="ECO:0008006" key="5">
    <source>
        <dbReference type="Google" id="ProtNLM"/>
    </source>
</evidence>
<dbReference type="PROSITE" id="PS51476">
    <property type="entry name" value="PROTEASOME_BETA_2"/>
    <property type="match status" value="1"/>
</dbReference>
<evidence type="ECO:0000256" key="1">
    <source>
        <dbReference type="ARBA" id="ARBA00022490"/>
    </source>
</evidence>
<evidence type="ECO:0000313" key="4">
    <source>
        <dbReference type="EMBL" id="GAI45616.1"/>
    </source>
</evidence>
<dbReference type="EMBL" id="BARV01026911">
    <property type="protein sequence ID" value="GAI45616.1"/>
    <property type="molecule type" value="Genomic_DNA"/>
</dbReference>
<accession>X1PSY0</accession>
<proteinExistence type="predicted"/>
<dbReference type="Gene3D" id="3.60.20.10">
    <property type="entry name" value="Glutamine Phosphoribosylpyrophosphate, subunit 1, domain 1"/>
    <property type="match status" value="1"/>
</dbReference>
<keyword evidence="2" id="KW-0645">Protease</keyword>
<dbReference type="GO" id="GO:0051603">
    <property type="term" value="P:proteolysis involved in protein catabolic process"/>
    <property type="evidence" value="ECO:0007669"/>
    <property type="project" value="InterPro"/>
</dbReference>
<dbReference type="GO" id="GO:0008233">
    <property type="term" value="F:peptidase activity"/>
    <property type="evidence" value="ECO:0007669"/>
    <property type="project" value="UniProtKB-KW"/>
</dbReference>
<dbReference type="AlphaFoldDB" id="X1PSY0"/>
<organism evidence="4">
    <name type="scientific">marine sediment metagenome</name>
    <dbReference type="NCBI Taxonomy" id="412755"/>
    <lineage>
        <taxon>unclassified sequences</taxon>
        <taxon>metagenomes</taxon>
        <taxon>ecological metagenomes</taxon>
    </lineage>
</organism>
<dbReference type="InterPro" id="IPR001353">
    <property type="entry name" value="Proteasome_sua/b"/>
</dbReference>
<dbReference type="GO" id="GO:0005737">
    <property type="term" value="C:cytoplasm"/>
    <property type="evidence" value="ECO:0007669"/>
    <property type="project" value="TreeGrafter"/>
</dbReference>
<evidence type="ECO:0000256" key="2">
    <source>
        <dbReference type="ARBA" id="ARBA00022670"/>
    </source>
</evidence>
<dbReference type="Pfam" id="PF00227">
    <property type="entry name" value="Proteasome"/>
    <property type="match status" value="1"/>
</dbReference>
<dbReference type="InterPro" id="IPR029055">
    <property type="entry name" value="Ntn_hydrolases_N"/>
</dbReference>
<comment type="caution">
    <text evidence="4">The sequence shown here is derived from an EMBL/GenBank/DDBJ whole genome shotgun (WGS) entry which is preliminary data.</text>
</comment>
<dbReference type="InterPro" id="IPR023333">
    <property type="entry name" value="Proteasome_suB-type"/>
</dbReference>
<name>X1PSY0_9ZZZZ</name>
<dbReference type="PANTHER" id="PTHR32194">
    <property type="entry name" value="METALLOPROTEASE TLDD"/>
    <property type="match status" value="1"/>
</dbReference>
<keyword evidence="3" id="KW-0378">Hydrolase</keyword>
<keyword evidence="1" id="KW-0963">Cytoplasm</keyword>
<evidence type="ECO:0000256" key="3">
    <source>
        <dbReference type="ARBA" id="ARBA00022801"/>
    </source>
</evidence>
<dbReference type="PANTHER" id="PTHR32194:SF0">
    <property type="entry name" value="ATP-DEPENDENT PROTEASE SUBUNIT HSLV"/>
    <property type="match status" value="1"/>
</dbReference>
<reference evidence="4" key="1">
    <citation type="journal article" date="2014" name="Front. Microbiol.">
        <title>High frequency of phylogenetically diverse reductive dehalogenase-homologous genes in deep subseafloor sedimentary metagenomes.</title>
        <authorList>
            <person name="Kawai M."/>
            <person name="Futagami T."/>
            <person name="Toyoda A."/>
            <person name="Takaki Y."/>
            <person name="Nishi S."/>
            <person name="Hori S."/>
            <person name="Arai W."/>
            <person name="Tsubouchi T."/>
            <person name="Morono Y."/>
            <person name="Uchiyama I."/>
            <person name="Ito T."/>
            <person name="Fujiyama A."/>
            <person name="Inagaki F."/>
            <person name="Takami H."/>
        </authorList>
    </citation>
    <scope>NUCLEOTIDE SEQUENCE</scope>
    <source>
        <strain evidence="4">Expedition CK06-06</strain>
    </source>
</reference>
<protein>
    <recommendedName>
        <fullName evidence="5">Proteasome endopeptidase complex</fullName>
    </recommendedName>
</protein>
<gene>
    <name evidence="4" type="ORF">S06H3_43390</name>
</gene>